<accession>A0A1L9WKD0</accession>
<evidence type="ECO:0000256" key="1">
    <source>
        <dbReference type="SAM" id="MobiDB-lite"/>
    </source>
</evidence>
<dbReference type="AlphaFoldDB" id="A0A1L9WKD0"/>
<dbReference type="PANTHER" id="PTHR40618:SF1">
    <property type="entry name" value="B-ZIP TRANSCRIPTION FACTOR (EUROFUNG)"/>
    <property type="match status" value="1"/>
</dbReference>
<dbReference type="Gene3D" id="1.20.5.170">
    <property type="match status" value="1"/>
</dbReference>
<gene>
    <name evidence="2" type="ORF">ASPACDRAFT_46789</name>
</gene>
<dbReference type="Proteomes" id="UP000184546">
    <property type="component" value="Unassembled WGS sequence"/>
</dbReference>
<dbReference type="CDD" id="cd14688">
    <property type="entry name" value="bZIP_YAP"/>
    <property type="match status" value="1"/>
</dbReference>
<dbReference type="InterPro" id="IPR046347">
    <property type="entry name" value="bZIP_sf"/>
</dbReference>
<sequence>MAHLNYAATQEGATETDATLVPWETIHDQFFGSTHPASDSMASPQITSLLSACSYPVPESADSLPEDPTQPMLFGGITSDHVFEIDSTSSTIDSQQTHADHAVAEHPKRQRAELEKPAPGASATAKRGRPRKVLDESLAEDPEERRRRQIRLAQRAYRSRKEANMSSLKSRIGELESVVEQMSSAILSLSDQLVQSGVLESNPHLAEHLHHTVQTCLNLAKDANKDGADSTALVPSSASSRTSSAQSSAPGNGFQFSVPIDFGKTYPPVLPIFQSEKQTTPFRPALRPPPQQLVLPDIQEMELSVFMSRLHMSCIYHGCLALCDDNISTERIMRHFCLPLTIVDRKTLTGLFYAALNTKDGKKRYEDWKDIPFFSLGGAGTHYPWTAAKAGLASYLHRPGVRWVVLPEPLLEFPPHLQKVLAGDWFDMGDLEGYLREQGVRLFAHAPPEVGKDSHQPAPAVNAKRLIKILSGCGICLGWTPGFRRRDVEKALRECTGG</sequence>
<keyword evidence="3" id="KW-1185">Reference proteome</keyword>
<feature type="region of interest" description="Disordered" evidence="1">
    <location>
        <begin position="89"/>
        <end position="146"/>
    </location>
</feature>
<evidence type="ECO:0008006" key="4">
    <source>
        <dbReference type="Google" id="ProtNLM"/>
    </source>
</evidence>
<dbReference type="GO" id="GO:0003700">
    <property type="term" value="F:DNA-binding transcription factor activity"/>
    <property type="evidence" value="ECO:0007669"/>
    <property type="project" value="InterPro"/>
</dbReference>
<protein>
    <recommendedName>
        <fullName evidence="4">BZIP domain-containing protein</fullName>
    </recommendedName>
</protein>
<dbReference type="RefSeq" id="XP_020052957.1">
    <property type="nucleotide sequence ID" value="XM_020201843.1"/>
</dbReference>
<dbReference type="PANTHER" id="PTHR40618">
    <property type="entry name" value="B-ZIP TRANSCRIPTION FACTOR (EUROFUNG)-RELATED"/>
    <property type="match status" value="1"/>
</dbReference>
<proteinExistence type="predicted"/>
<name>A0A1L9WKD0_ASPA1</name>
<feature type="compositionally biased region" description="Low complexity" evidence="1">
    <location>
        <begin position="236"/>
        <end position="249"/>
    </location>
</feature>
<dbReference type="VEuPathDB" id="FungiDB:ASPACDRAFT_46789"/>
<organism evidence="2 3">
    <name type="scientific">Aspergillus aculeatus (strain ATCC 16872 / CBS 172.66 / WB 5094)</name>
    <dbReference type="NCBI Taxonomy" id="690307"/>
    <lineage>
        <taxon>Eukaryota</taxon>
        <taxon>Fungi</taxon>
        <taxon>Dikarya</taxon>
        <taxon>Ascomycota</taxon>
        <taxon>Pezizomycotina</taxon>
        <taxon>Eurotiomycetes</taxon>
        <taxon>Eurotiomycetidae</taxon>
        <taxon>Eurotiales</taxon>
        <taxon>Aspergillaceae</taxon>
        <taxon>Aspergillus</taxon>
        <taxon>Aspergillus subgen. Circumdati</taxon>
    </lineage>
</organism>
<dbReference type="EMBL" id="KV878985">
    <property type="protein sequence ID" value="OJJ96617.1"/>
    <property type="molecule type" value="Genomic_DNA"/>
</dbReference>
<feature type="region of interest" description="Disordered" evidence="1">
    <location>
        <begin position="227"/>
        <end position="250"/>
    </location>
</feature>
<dbReference type="SUPFAM" id="SSF57959">
    <property type="entry name" value="Leucine zipper domain"/>
    <property type="match status" value="1"/>
</dbReference>
<feature type="compositionally biased region" description="Basic and acidic residues" evidence="1">
    <location>
        <begin position="98"/>
        <end position="116"/>
    </location>
</feature>
<reference evidence="3" key="1">
    <citation type="journal article" date="2017" name="Genome Biol.">
        <title>Comparative genomics reveals high biological diversity and specific adaptations in the industrially and medically important fungal genus Aspergillus.</title>
        <authorList>
            <person name="de Vries R.P."/>
            <person name="Riley R."/>
            <person name="Wiebenga A."/>
            <person name="Aguilar-Osorio G."/>
            <person name="Amillis S."/>
            <person name="Uchima C.A."/>
            <person name="Anderluh G."/>
            <person name="Asadollahi M."/>
            <person name="Askin M."/>
            <person name="Barry K."/>
            <person name="Battaglia E."/>
            <person name="Bayram O."/>
            <person name="Benocci T."/>
            <person name="Braus-Stromeyer S.A."/>
            <person name="Caldana C."/>
            <person name="Canovas D."/>
            <person name="Cerqueira G.C."/>
            <person name="Chen F."/>
            <person name="Chen W."/>
            <person name="Choi C."/>
            <person name="Clum A."/>
            <person name="Dos Santos R.A."/>
            <person name="Damasio A.R."/>
            <person name="Diallinas G."/>
            <person name="Emri T."/>
            <person name="Fekete E."/>
            <person name="Flipphi M."/>
            <person name="Freyberg S."/>
            <person name="Gallo A."/>
            <person name="Gournas C."/>
            <person name="Habgood R."/>
            <person name="Hainaut M."/>
            <person name="Harispe M.L."/>
            <person name="Henrissat B."/>
            <person name="Hilden K.S."/>
            <person name="Hope R."/>
            <person name="Hossain A."/>
            <person name="Karabika E."/>
            <person name="Karaffa L."/>
            <person name="Karanyi Z."/>
            <person name="Krasevec N."/>
            <person name="Kuo A."/>
            <person name="Kusch H."/>
            <person name="LaButti K."/>
            <person name="Lagendijk E.L."/>
            <person name="Lapidus A."/>
            <person name="Levasseur A."/>
            <person name="Lindquist E."/>
            <person name="Lipzen A."/>
            <person name="Logrieco A.F."/>
            <person name="MacCabe A."/>
            <person name="Maekelae M.R."/>
            <person name="Malavazi I."/>
            <person name="Melin P."/>
            <person name="Meyer V."/>
            <person name="Mielnichuk N."/>
            <person name="Miskei M."/>
            <person name="Molnar A.P."/>
            <person name="Mule G."/>
            <person name="Ngan C.Y."/>
            <person name="Orejas M."/>
            <person name="Orosz E."/>
            <person name="Ouedraogo J.P."/>
            <person name="Overkamp K.M."/>
            <person name="Park H.-S."/>
            <person name="Perrone G."/>
            <person name="Piumi F."/>
            <person name="Punt P.J."/>
            <person name="Ram A.F."/>
            <person name="Ramon A."/>
            <person name="Rauscher S."/>
            <person name="Record E."/>
            <person name="Riano-Pachon D.M."/>
            <person name="Robert V."/>
            <person name="Roehrig J."/>
            <person name="Ruller R."/>
            <person name="Salamov A."/>
            <person name="Salih N.S."/>
            <person name="Samson R.A."/>
            <person name="Sandor E."/>
            <person name="Sanguinetti M."/>
            <person name="Schuetze T."/>
            <person name="Sepcic K."/>
            <person name="Shelest E."/>
            <person name="Sherlock G."/>
            <person name="Sophianopoulou V."/>
            <person name="Squina F.M."/>
            <person name="Sun H."/>
            <person name="Susca A."/>
            <person name="Todd R.B."/>
            <person name="Tsang A."/>
            <person name="Unkles S.E."/>
            <person name="van de Wiele N."/>
            <person name="van Rossen-Uffink D."/>
            <person name="Oliveira J.V."/>
            <person name="Vesth T.C."/>
            <person name="Visser J."/>
            <person name="Yu J.-H."/>
            <person name="Zhou M."/>
            <person name="Andersen M.R."/>
            <person name="Archer D.B."/>
            <person name="Baker S.E."/>
            <person name="Benoit I."/>
            <person name="Brakhage A.A."/>
            <person name="Braus G.H."/>
            <person name="Fischer R."/>
            <person name="Frisvad J.C."/>
            <person name="Goldman G.H."/>
            <person name="Houbraken J."/>
            <person name="Oakley B."/>
            <person name="Pocsi I."/>
            <person name="Scazzocchio C."/>
            <person name="Seiboth B."/>
            <person name="vanKuyk P.A."/>
            <person name="Wortman J."/>
            <person name="Dyer P.S."/>
            <person name="Grigoriev I.V."/>
        </authorList>
    </citation>
    <scope>NUCLEOTIDE SEQUENCE [LARGE SCALE GENOMIC DNA]</scope>
    <source>
        <strain evidence="3">ATCC 16872 / CBS 172.66 / WB 5094</strain>
    </source>
</reference>
<dbReference type="OrthoDB" id="3555317at2759"/>
<dbReference type="GeneID" id="30975657"/>
<evidence type="ECO:0000313" key="3">
    <source>
        <dbReference type="Proteomes" id="UP000184546"/>
    </source>
</evidence>
<evidence type="ECO:0000313" key="2">
    <source>
        <dbReference type="EMBL" id="OJJ96617.1"/>
    </source>
</evidence>
<dbReference type="OMA" id="CFALCDE"/>